<dbReference type="EMBL" id="VYDA01000150">
    <property type="protein sequence ID" value="MYH60940.1"/>
    <property type="molecule type" value="Genomic_DNA"/>
</dbReference>
<organism evidence="1">
    <name type="scientific">Caldilineaceae bacterium SB0675_bin_29</name>
    <dbReference type="NCBI Taxonomy" id="2605266"/>
    <lineage>
        <taxon>Bacteria</taxon>
        <taxon>Bacillati</taxon>
        <taxon>Chloroflexota</taxon>
        <taxon>Caldilineae</taxon>
        <taxon>Caldilineales</taxon>
        <taxon>Caldilineaceae</taxon>
    </lineage>
</organism>
<sequence length="292" mass="32012">MDYVEYDGNAPEYEEMVEAVRNPGTLSVIRRFRPHADLQGIRADYYNLTDLQGQPLAGLLVLMDRRGRPVRAEIHMNNNTADALYEIALRQSLRLIEDRYRSERPIRLYPLRMQLNSDPLSVQPRGSAHSAGIAPAPASSNPLILVGALLLAISALFSGWFLNEWLSGELTQSGSPATLSAGSASSAAGQNVLIVETNGLPPSRNAIPMNVGDRIRLLPEYKISLRSEAGAQAGVIVTHLQDADPMTILNGPIWLEGNTDTIVWWYVRVDSGAEGWVPANTSELTLLEPFSQ</sequence>
<comment type="caution">
    <text evidence="1">The sequence shown here is derived from an EMBL/GenBank/DDBJ whole genome shotgun (WGS) entry which is preliminary data.</text>
</comment>
<proteinExistence type="predicted"/>
<reference evidence="1" key="1">
    <citation type="submission" date="2019-09" db="EMBL/GenBank/DDBJ databases">
        <title>Characterisation of the sponge microbiome using genome-centric metagenomics.</title>
        <authorList>
            <person name="Engelberts J.P."/>
            <person name="Robbins S.J."/>
            <person name="De Goeij J.M."/>
            <person name="Aranda M."/>
            <person name="Bell S.C."/>
            <person name="Webster N.S."/>
        </authorList>
    </citation>
    <scope>NUCLEOTIDE SEQUENCE</scope>
    <source>
        <strain evidence="1">SB0675_bin_29</strain>
    </source>
</reference>
<evidence type="ECO:0000313" key="1">
    <source>
        <dbReference type="EMBL" id="MYH60940.1"/>
    </source>
</evidence>
<gene>
    <name evidence="1" type="ORF">F4148_03980</name>
</gene>
<dbReference type="AlphaFoldDB" id="A0A6B1FXH8"/>
<accession>A0A6B1FXH8</accession>
<protein>
    <recommendedName>
        <fullName evidence="2">SH3 domain-containing protein</fullName>
    </recommendedName>
</protein>
<name>A0A6B1FXH8_9CHLR</name>
<evidence type="ECO:0008006" key="2">
    <source>
        <dbReference type="Google" id="ProtNLM"/>
    </source>
</evidence>